<protein>
    <submittedName>
        <fullName evidence="1">Uncharacterized protein</fullName>
    </submittedName>
</protein>
<sequence length="128" mass="15012">MKELIKELQILTDSISDRNYVRFRLDDTVYELYHNNFDGERLTELIWFTGALKPGSDQVWRYQVTLISSSNTVSVLECTGFEYNSKRLLDYSAREQLIAALNYSLARGIAHDQCQMDWDGKLYFPDLR</sequence>
<dbReference type="STRING" id="1617426.TR69_WS6001000239"/>
<evidence type="ECO:0000313" key="2">
    <source>
        <dbReference type="Proteomes" id="UP000070457"/>
    </source>
</evidence>
<comment type="caution">
    <text evidence="1">The sequence shown here is derived from an EMBL/GenBank/DDBJ whole genome shotgun (WGS) entry which is preliminary data.</text>
</comment>
<evidence type="ECO:0000313" key="1">
    <source>
        <dbReference type="EMBL" id="KXK27363.1"/>
    </source>
</evidence>
<dbReference type="Proteomes" id="UP000070457">
    <property type="component" value="Unassembled WGS sequence"/>
</dbReference>
<gene>
    <name evidence="1" type="ORF">TR69_WS6001000239</name>
</gene>
<accession>A0A136M0E1</accession>
<dbReference type="AlphaFoldDB" id="A0A136M0E1"/>
<organism evidence="1 2">
    <name type="scientific">candidate division WS6 bacterium OLB20</name>
    <dbReference type="NCBI Taxonomy" id="1617426"/>
    <lineage>
        <taxon>Bacteria</taxon>
        <taxon>Candidatus Dojkabacteria</taxon>
    </lineage>
</organism>
<reference evidence="1 2" key="1">
    <citation type="submission" date="2015-02" db="EMBL/GenBank/DDBJ databases">
        <title>Improved understanding of the partial-nitritation anammox process through 23 genomes representing the majority of the microbial community.</title>
        <authorList>
            <person name="Speth D.R."/>
            <person name="In T Zandt M."/>
            <person name="Guerrero Cruz S."/>
            <person name="Jetten M.S."/>
            <person name="Dutilh B.E."/>
        </authorList>
    </citation>
    <scope>NUCLEOTIDE SEQUENCE [LARGE SCALE GENOMIC DNA]</scope>
    <source>
        <strain evidence="1">OLB20</strain>
    </source>
</reference>
<dbReference type="EMBL" id="JYNZ01000002">
    <property type="protein sequence ID" value="KXK27363.1"/>
    <property type="molecule type" value="Genomic_DNA"/>
</dbReference>
<name>A0A136M0E1_9BACT</name>
<proteinExistence type="predicted"/>